<reference evidence="2" key="2">
    <citation type="journal article" date="2023" name="Infect Dis Poverty">
        <title>Chromosome-scale genome of the human blood fluke Schistosoma mekongi and its implications for public health.</title>
        <authorList>
            <person name="Zhou M."/>
            <person name="Xu L."/>
            <person name="Xu D."/>
            <person name="Chen W."/>
            <person name="Khan J."/>
            <person name="Hu Y."/>
            <person name="Huang H."/>
            <person name="Wei H."/>
            <person name="Zhang Y."/>
            <person name="Chusongsang P."/>
            <person name="Tanasarnprasert K."/>
            <person name="Hu X."/>
            <person name="Limpanont Y."/>
            <person name="Lv Z."/>
        </authorList>
    </citation>
    <scope>NUCLEOTIDE SEQUENCE</scope>
    <source>
        <strain evidence="2">LV_2022a</strain>
    </source>
</reference>
<dbReference type="AlphaFoldDB" id="A0AAE1Z471"/>
<keyword evidence="3" id="KW-1185">Reference proteome</keyword>
<proteinExistence type="predicted"/>
<evidence type="ECO:0000313" key="3">
    <source>
        <dbReference type="Proteomes" id="UP001292079"/>
    </source>
</evidence>
<organism evidence="2 3">
    <name type="scientific">Schistosoma mekongi</name>
    <name type="common">Parasitic worm</name>
    <dbReference type="NCBI Taxonomy" id="38744"/>
    <lineage>
        <taxon>Eukaryota</taxon>
        <taxon>Metazoa</taxon>
        <taxon>Spiralia</taxon>
        <taxon>Lophotrochozoa</taxon>
        <taxon>Platyhelminthes</taxon>
        <taxon>Trematoda</taxon>
        <taxon>Digenea</taxon>
        <taxon>Strigeidida</taxon>
        <taxon>Schistosomatoidea</taxon>
        <taxon>Schistosomatidae</taxon>
        <taxon>Schistosoma</taxon>
    </lineage>
</organism>
<feature type="non-terminal residue" evidence="2">
    <location>
        <position position="98"/>
    </location>
</feature>
<feature type="compositionally biased region" description="Polar residues" evidence="1">
    <location>
        <begin position="17"/>
        <end position="26"/>
    </location>
</feature>
<comment type="caution">
    <text evidence="2">The sequence shown here is derived from an EMBL/GenBank/DDBJ whole genome shotgun (WGS) entry which is preliminary data.</text>
</comment>
<feature type="non-terminal residue" evidence="2">
    <location>
        <position position="1"/>
    </location>
</feature>
<gene>
    <name evidence="2" type="ORF">MN116_009048</name>
</gene>
<feature type="region of interest" description="Disordered" evidence="1">
    <location>
        <begin position="1"/>
        <end position="38"/>
    </location>
</feature>
<protein>
    <submittedName>
        <fullName evidence="2">Uncharacterized protein</fullName>
    </submittedName>
</protein>
<reference evidence="2" key="1">
    <citation type="submission" date="2022-04" db="EMBL/GenBank/DDBJ databases">
        <authorList>
            <person name="Xu L."/>
            <person name="Lv Z."/>
        </authorList>
    </citation>
    <scope>NUCLEOTIDE SEQUENCE</scope>
    <source>
        <strain evidence="2">LV_2022a</strain>
    </source>
</reference>
<evidence type="ECO:0000256" key="1">
    <source>
        <dbReference type="SAM" id="MobiDB-lite"/>
    </source>
</evidence>
<name>A0AAE1Z471_SCHME</name>
<sequence length="98" mass="10350">SSLSNIKQIDQEGSVKETLSLSTISHTPGAGDGGSASLGDWSTVHQLDGVDTSKVNFLYDGGSSNTSNVLGVSNRVEFCDRLESIVARLERITRLVAP</sequence>
<dbReference type="EMBL" id="JALJAT010000680">
    <property type="protein sequence ID" value="KAK4467251.1"/>
    <property type="molecule type" value="Genomic_DNA"/>
</dbReference>
<dbReference type="Proteomes" id="UP001292079">
    <property type="component" value="Unassembled WGS sequence"/>
</dbReference>
<evidence type="ECO:0000313" key="2">
    <source>
        <dbReference type="EMBL" id="KAK4467251.1"/>
    </source>
</evidence>
<accession>A0AAE1Z471</accession>